<dbReference type="RefSeq" id="WP_184710497.1">
    <property type="nucleotide sequence ID" value="NZ_JACHKZ010000026.1"/>
</dbReference>
<accession>A0ABR6RJC9</accession>
<dbReference type="EMBL" id="JACHKZ010000026">
    <property type="protein sequence ID" value="MBB6579276.1"/>
    <property type="molecule type" value="Genomic_DNA"/>
</dbReference>
<comment type="caution">
    <text evidence="1">The sequence shown here is derived from an EMBL/GenBank/DDBJ whole genome shotgun (WGS) entry which is preliminary data.</text>
</comment>
<name>A0ABR6RJC9_9BURK</name>
<keyword evidence="2" id="KW-1185">Reference proteome</keyword>
<reference evidence="1 2" key="1">
    <citation type="submission" date="2020-08" db="EMBL/GenBank/DDBJ databases">
        <title>Functional genomics of gut bacteria from endangered species of beetles.</title>
        <authorList>
            <person name="Carlos-Shanley C."/>
        </authorList>
    </citation>
    <scope>NUCLEOTIDE SEQUENCE [LARGE SCALE GENOMIC DNA]</scope>
    <source>
        <strain evidence="1 2">S00124</strain>
    </source>
</reference>
<sequence>MKTGRFPPPGHPADHVPFRRLNYGFAFEWVEEPGSLEALLAHLDSLRAADPSHRYLCTLDDTAQCSYTSGHAGSDERLQLDAPENMDWDAPAELAAWELACLQHRVQQLANPELAQVWSDVCSSLNAAPQDIASLVSVNAAPDALLDEVVYIQRLPVPTDDLMIAGQPNGYFSCDWDTFQNHAVIRHLAAQWSYRFFGMGAAWMGFVRHAPLGSDEAQRLVDDLRALYGSGQGSETQQHPAWQTLEQLLQTQRTLLLGYTEDMGEY</sequence>
<proteinExistence type="predicted"/>
<dbReference type="Proteomes" id="UP000562492">
    <property type="component" value="Unassembled WGS sequence"/>
</dbReference>
<organism evidence="1 2">
    <name type="scientific">Comamonas odontotermitis</name>
    <dbReference type="NCBI Taxonomy" id="379895"/>
    <lineage>
        <taxon>Bacteria</taxon>
        <taxon>Pseudomonadati</taxon>
        <taxon>Pseudomonadota</taxon>
        <taxon>Betaproteobacteria</taxon>
        <taxon>Burkholderiales</taxon>
        <taxon>Comamonadaceae</taxon>
        <taxon>Comamonas</taxon>
    </lineage>
</organism>
<protein>
    <recommendedName>
        <fullName evidence="3">DUF4253 domain-containing protein</fullName>
    </recommendedName>
</protein>
<evidence type="ECO:0008006" key="3">
    <source>
        <dbReference type="Google" id="ProtNLM"/>
    </source>
</evidence>
<evidence type="ECO:0000313" key="1">
    <source>
        <dbReference type="EMBL" id="MBB6579276.1"/>
    </source>
</evidence>
<gene>
    <name evidence="1" type="ORF">HNP33_003386</name>
</gene>
<evidence type="ECO:0000313" key="2">
    <source>
        <dbReference type="Proteomes" id="UP000562492"/>
    </source>
</evidence>